<dbReference type="AlphaFoldDB" id="A0A2A2DGU4"/>
<evidence type="ECO:0000313" key="1">
    <source>
        <dbReference type="EMBL" id="PAU50755.1"/>
    </source>
</evidence>
<evidence type="ECO:0008006" key="3">
    <source>
        <dbReference type="Google" id="ProtNLM"/>
    </source>
</evidence>
<organism evidence="1 2">
    <name type="scientific">Streptomyces albireticuli</name>
    <dbReference type="NCBI Taxonomy" id="1940"/>
    <lineage>
        <taxon>Bacteria</taxon>
        <taxon>Bacillati</taxon>
        <taxon>Actinomycetota</taxon>
        <taxon>Actinomycetes</taxon>
        <taxon>Kitasatosporales</taxon>
        <taxon>Streptomycetaceae</taxon>
        <taxon>Streptomyces</taxon>
    </lineage>
</organism>
<protein>
    <recommendedName>
        <fullName evidence="3">HPr kinase/phosphorylase C-terminal domain-containing protein</fullName>
    </recommendedName>
</protein>
<dbReference type="Gene3D" id="3.40.50.300">
    <property type="entry name" value="P-loop containing nucleotide triphosphate hydrolases"/>
    <property type="match status" value="1"/>
</dbReference>
<proteinExistence type="predicted"/>
<dbReference type="EMBL" id="NSJV01000021">
    <property type="protein sequence ID" value="PAU50755.1"/>
    <property type="molecule type" value="Genomic_DNA"/>
</dbReference>
<name>A0A2A2DGU4_9ACTN</name>
<dbReference type="Proteomes" id="UP000218944">
    <property type="component" value="Unassembled WGS sequence"/>
</dbReference>
<evidence type="ECO:0000313" key="2">
    <source>
        <dbReference type="Proteomes" id="UP000218944"/>
    </source>
</evidence>
<keyword evidence="2" id="KW-1185">Reference proteome</keyword>
<comment type="caution">
    <text evidence="1">The sequence shown here is derived from an EMBL/GenBank/DDBJ whole genome shotgun (WGS) entry which is preliminary data.</text>
</comment>
<gene>
    <name evidence="1" type="ORF">CK936_00800</name>
</gene>
<reference evidence="1 2" key="1">
    <citation type="submission" date="2017-08" db="EMBL/GenBank/DDBJ databases">
        <title>Genome sequence of Streptomyces albireticuli NRRL B-1670.</title>
        <authorList>
            <person name="Graham D.E."/>
            <person name="Mahan K.M."/>
            <person name="Klingeman D.M."/>
            <person name="Hettich R.L."/>
            <person name="Parry R.J."/>
            <person name="Spain J.C."/>
        </authorList>
    </citation>
    <scope>NUCLEOTIDE SEQUENCE [LARGE SCALE GENOMIC DNA]</scope>
    <source>
        <strain evidence="1 2">NRRL B-1670</strain>
    </source>
</reference>
<sequence>MDSSGPAHRYTVRSPFARTGLTCTPSVAERVARLASPYLTVEPGFSGPGAWQVIADARPPEDAVPESVTALGEVAVDYAVDHTRRHVFHLAPEGEAWVTQSLLRATRAVHRTAASRQGVLFLHAGLVELDGLGVALVGGSRAGKTSLIMAGVLRGSGVMVCNDDVSLTARPDGSGVLGVGWPRSVSVRLDTLDLLFGRDRARAVLASLTHPANRTLPVLRESGAEVHGTALVYPWEYADLLRTEIGRSTGVDALVHLSLADDPSEAGFAPVPPAERDGLLEKHVLALPNKHLNIFGHEPDHGTLTRTHDALTALPTFRFRYGFRDVLREVGRLADHLRARVPE</sequence>
<dbReference type="SUPFAM" id="SSF53795">
    <property type="entry name" value="PEP carboxykinase-like"/>
    <property type="match status" value="1"/>
</dbReference>
<dbReference type="InterPro" id="IPR027417">
    <property type="entry name" value="P-loop_NTPase"/>
</dbReference>
<accession>A0A2A2DGU4</accession>